<protein>
    <submittedName>
        <fullName evidence="2">Uncharacterized protein</fullName>
    </submittedName>
</protein>
<sequence>METNNGQGNGAKMESAFSASPCPVRALFKMSSLLILFLSLLGMGYGIDLLGHLAKLYCSRLIAMRYLIGSGTKWQ</sequence>
<dbReference type="AlphaFoldDB" id="A0A1X7UJV7"/>
<evidence type="ECO:0000313" key="2">
    <source>
        <dbReference type="EnsemblMetazoa" id="Aqu2.1.28033_001"/>
    </source>
</evidence>
<keyword evidence="1" id="KW-0472">Membrane</keyword>
<reference evidence="2" key="1">
    <citation type="submission" date="2017-05" db="UniProtKB">
        <authorList>
            <consortium name="EnsemblMetazoa"/>
        </authorList>
    </citation>
    <scope>IDENTIFICATION</scope>
</reference>
<evidence type="ECO:0000256" key="1">
    <source>
        <dbReference type="SAM" id="Phobius"/>
    </source>
</evidence>
<proteinExistence type="predicted"/>
<keyword evidence="1" id="KW-0812">Transmembrane</keyword>
<keyword evidence="1" id="KW-1133">Transmembrane helix</keyword>
<dbReference type="EnsemblMetazoa" id="Aqu2.1.28033_001">
    <property type="protein sequence ID" value="Aqu2.1.28033_001"/>
    <property type="gene ID" value="Aqu2.1.28033"/>
</dbReference>
<accession>A0A1X7UJV7</accession>
<organism evidence="2">
    <name type="scientific">Amphimedon queenslandica</name>
    <name type="common">Sponge</name>
    <dbReference type="NCBI Taxonomy" id="400682"/>
    <lineage>
        <taxon>Eukaryota</taxon>
        <taxon>Metazoa</taxon>
        <taxon>Porifera</taxon>
        <taxon>Demospongiae</taxon>
        <taxon>Heteroscleromorpha</taxon>
        <taxon>Haplosclerida</taxon>
        <taxon>Niphatidae</taxon>
        <taxon>Amphimedon</taxon>
    </lineage>
</organism>
<name>A0A1X7UJV7_AMPQE</name>
<dbReference type="InParanoid" id="A0A1X7UJV7"/>
<feature type="transmembrane region" description="Helical" evidence="1">
    <location>
        <begin position="33"/>
        <end position="54"/>
    </location>
</feature>